<dbReference type="InterPro" id="IPR021741">
    <property type="entry name" value="DUF3311"/>
</dbReference>
<proteinExistence type="predicted"/>
<name>A0ABU0JLN2_9HYPH</name>
<dbReference type="Pfam" id="PF11755">
    <property type="entry name" value="DUF3311"/>
    <property type="match status" value="1"/>
</dbReference>
<keyword evidence="1" id="KW-0472">Membrane</keyword>
<evidence type="ECO:0008006" key="4">
    <source>
        <dbReference type="Google" id="ProtNLM"/>
    </source>
</evidence>
<evidence type="ECO:0000313" key="3">
    <source>
        <dbReference type="Proteomes" id="UP001242480"/>
    </source>
</evidence>
<feature type="transmembrane region" description="Helical" evidence="1">
    <location>
        <begin position="30"/>
        <end position="51"/>
    </location>
</feature>
<sequence>MKYVFLIIPCILCLWVPLYNRLEPTLWSIPFFYWFLLVLVPVSALFIWIAARIEGSDS</sequence>
<organism evidence="2 3">
    <name type="scientific">Labrys wisconsinensis</name>
    <dbReference type="NCBI Taxonomy" id="425677"/>
    <lineage>
        <taxon>Bacteria</taxon>
        <taxon>Pseudomonadati</taxon>
        <taxon>Pseudomonadota</taxon>
        <taxon>Alphaproteobacteria</taxon>
        <taxon>Hyphomicrobiales</taxon>
        <taxon>Xanthobacteraceae</taxon>
        <taxon>Labrys</taxon>
    </lineage>
</organism>
<dbReference type="RefSeq" id="WP_307282983.1">
    <property type="nucleotide sequence ID" value="NZ_JAUSVX010000020.1"/>
</dbReference>
<evidence type="ECO:0000313" key="2">
    <source>
        <dbReference type="EMBL" id="MDQ0474032.1"/>
    </source>
</evidence>
<dbReference type="EMBL" id="JAUSVX010000020">
    <property type="protein sequence ID" value="MDQ0474032.1"/>
    <property type="molecule type" value="Genomic_DNA"/>
</dbReference>
<accession>A0ABU0JLN2</accession>
<protein>
    <recommendedName>
        <fullName evidence="4">DUF3311 domain-containing protein</fullName>
    </recommendedName>
</protein>
<reference evidence="2 3" key="1">
    <citation type="submission" date="2023-07" db="EMBL/GenBank/DDBJ databases">
        <title>Genomic Encyclopedia of Type Strains, Phase IV (KMG-IV): sequencing the most valuable type-strain genomes for metagenomic binning, comparative biology and taxonomic classification.</title>
        <authorList>
            <person name="Goeker M."/>
        </authorList>
    </citation>
    <scope>NUCLEOTIDE SEQUENCE [LARGE SCALE GENOMIC DNA]</scope>
    <source>
        <strain evidence="2 3">DSM 19619</strain>
    </source>
</reference>
<evidence type="ECO:0000256" key="1">
    <source>
        <dbReference type="SAM" id="Phobius"/>
    </source>
</evidence>
<keyword evidence="3" id="KW-1185">Reference proteome</keyword>
<gene>
    <name evidence="2" type="ORF">QO011_007071</name>
</gene>
<comment type="caution">
    <text evidence="2">The sequence shown here is derived from an EMBL/GenBank/DDBJ whole genome shotgun (WGS) entry which is preliminary data.</text>
</comment>
<dbReference type="Proteomes" id="UP001242480">
    <property type="component" value="Unassembled WGS sequence"/>
</dbReference>
<keyword evidence="1" id="KW-1133">Transmembrane helix</keyword>
<keyword evidence="1" id="KW-0812">Transmembrane</keyword>